<reference evidence="2" key="1">
    <citation type="submission" date="2022-08" db="EMBL/GenBank/DDBJ databases">
        <title>Novel sulfate-reducing endosymbionts in the free-living metamonad Anaeramoeba.</title>
        <authorList>
            <person name="Jerlstrom-Hultqvist J."/>
            <person name="Cepicka I."/>
            <person name="Gallot-Lavallee L."/>
            <person name="Salas-Leiva D."/>
            <person name="Curtis B.A."/>
            <person name="Zahonova K."/>
            <person name="Pipaliya S."/>
            <person name="Dacks J."/>
            <person name="Roger A.J."/>
        </authorList>
    </citation>
    <scope>NUCLEOTIDE SEQUENCE</scope>
    <source>
        <strain evidence="2">Schooner1</strain>
    </source>
</reference>
<gene>
    <name evidence="2" type="ORF">M0813_08607</name>
</gene>
<evidence type="ECO:0008006" key="4">
    <source>
        <dbReference type="Google" id="ProtNLM"/>
    </source>
</evidence>
<sequence>MTFIKLSAFSNFQTLSNNLKSFQTLPDAFKEEILCKSDKLCKSHEIFCSVFDPNLHFALIFRTSEHSTLKLKILSKQHKESLKCWYTSLIRSWELNSNILEEENEFLEQENKKYFLVFQAFGDIVKGVIFSKENIKTESEAITSGETESETETDNDSQIQHEELKNNRSNYTKMGYLKIVFKEEQSGYVQFSKEETGEFELLFNFNFEATDSGILFSRSLYKPNINKNDKKYTNIMIVITSGHSFMINFLGNDESTKILYGSHPIKQGPKFKKYLPYLLILMAILPRALSALKKKKNQPDNEGKKNN</sequence>
<dbReference type="EMBL" id="JAOAOG010000326">
    <property type="protein sequence ID" value="KAJ6228571.1"/>
    <property type="molecule type" value="Genomic_DNA"/>
</dbReference>
<dbReference type="Proteomes" id="UP001150062">
    <property type="component" value="Unassembled WGS sequence"/>
</dbReference>
<evidence type="ECO:0000256" key="1">
    <source>
        <dbReference type="SAM" id="MobiDB-lite"/>
    </source>
</evidence>
<comment type="caution">
    <text evidence="2">The sequence shown here is derived from an EMBL/GenBank/DDBJ whole genome shotgun (WGS) entry which is preliminary data.</text>
</comment>
<feature type="region of interest" description="Disordered" evidence="1">
    <location>
        <begin position="140"/>
        <end position="164"/>
    </location>
</feature>
<name>A0ABQ8X7Y6_9EUKA</name>
<proteinExistence type="predicted"/>
<evidence type="ECO:0000313" key="2">
    <source>
        <dbReference type="EMBL" id="KAJ6228571.1"/>
    </source>
</evidence>
<organism evidence="2 3">
    <name type="scientific">Anaeramoeba flamelloides</name>
    <dbReference type="NCBI Taxonomy" id="1746091"/>
    <lineage>
        <taxon>Eukaryota</taxon>
        <taxon>Metamonada</taxon>
        <taxon>Anaeramoebidae</taxon>
        <taxon>Anaeramoeba</taxon>
    </lineage>
</organism>
<accession>A0ABQ8X7Y6</accession>
<evidence type="ECO:0000313" key="3">
    <source>
        <dbReference type="Proteomes" id="UP001150062"/>
    </source>
</evidence>
<protein>
    <recommendedName>
        <fullName evidence="4">PH domain-containing protein</fullName>
    </recommendedName>
</protein>
<keyword evidence="3" id="KW-1185">Reference proteome</keyword>